<dbReference type="AlphaFoldDB" id="A0ABD4Z6S0"/>
<dbReference type="RefSeq" id="WP_285274013.1">
    <property type="nucleotide sequence ID" value="NZ_JASNVW010000003.1"/>
</dbReference>
<dbReference type="EMBL" id="JASNVW010000003">
    <property type="protein sequence ID" value="MDK6029032.1"/>
    <property type="molecule type" value="Genomic_DNA"/>
</dbReference>
<dbReference type="Proteomes" id="UP001529235">
    <property type="component" value="Unassembled WGS sequence"/>
</dbReference>
<dbReference type="InterPro" id="IPR017896">
    <property type="entry name" value="4Fe4S_Fe-S-bd"/>
</dbReference>
<keyword evidence="3" id="KW-1185">Reference proteome</keyword>
<dbReference type="Pfam" id="PF17179">
    <property type="entry name" value="Fer4_22"/>
    <property type="match status" value="1"/>
</dbReference>
<name>A0ABD4Z6S0_9CREN</name>
<evidence type="ECO:0000259" key="1">
    <source>
        <dbReference type="PROSITE" id="PS51379"/>
    </source>
</evidence>
<comment type="caution">
    <text evidence="2">The sequence shown here is derived from an EMBL/GenBank/DDBJ whole genome shotgun (WGS) entry which is preliminary data.</text>
</comment>
<protein>
    <submittedName>
        <fullName evidence="2">4Fe-4S dicluster domain-containing protein</fullName>
    </submittedName>
</protein>
<evidence type="ECO:0000313" key="3">
    <source>
        <dbReference type="Proteomes" id="UP001529235"/>
    </source>
</evidence>
<feature type="domain" description="4Fe-4S ferredoxin-type" evidence="1">
    <location>
        <begin position="243"/>
        <end position="273"/>
    </location>
</feature>
<sequence>MQLYRGGIEDIINIYNIVKEFLKADVYGYKRYGNSLVFDFIESSSELPIDVHVVQRPGFYRVSRGFGFIHSSHSPKNLLYPFKQELFRVDQELNIKTLENSLKPVILFGIKPCDVAAINVFDKLFGNNFNPYYLNRRRSVVGIVVEECLNPGETCFCSTMGTGPDARNGFDLAFAKVDRDLVIFKAGSSLGEKIVAKANLQKASDDDVKRYEILLEEAKRKTNLGIGVEDIQTSLEKSITDVELWRKVSEKCVGCANCNMVCPTCFCSEIVDDVVGDEAVRIMQLIGCLSYTYGLVAGGHFRKELYTRYRHFILHKFVFYPKQIDLFGCVGCGRCTVWCPVGIDIRETVKTVASRYRG</sequence>
<dbReference type="PANTHER" id="PTHR40447">
    <property type="entry name" value="ANAEROBIC SULFITE REDUCTASE SUBUNIT A"/>
    <property type="match status" value="1"/>
</dbReference>
<dbReference type="PANTHER" id="PTHR40447:SF1">
    <property type="entry name" value="ANAEROBIC SULFITE REDUCTASE SUBUNIT A"/>
    <property type="match status" value="1"/>
</dbReference>
<feature type="domain" description="4Fe-4S ferredoxin-type" evidence="1">
    <location>
        <begin position="320"/>
        <end position="348"/>
    </location>
</feature>
<proteinExistence type="predicted"/>
<dbReference type="GO" id="GO:0016491">
    <property type="term" value="F:oxidoreductase activity"/>
    <property type="evidence" value="ECO:0007669"/>
    <property type="project" value="UniProtKB-ARBA"/>
</dbReference>
<dbReference type="PROSITE" id="PS00198">
    <property type="entry name" value="4FE4S_FER_1"/>
    <property type="match status" value="2"/>
</dbReference>
<gene>
    <name evidence="2" type="ORF">QPL79_06610</name>
</gene>
<dbReference type="PROSITE" id="PS51379">
    <property type="entry name" value="4FE4S_FER_2"/>
    <property type="match status" value="2"/>
</dbReference>
<dbReference type="SUPFAM" id="SSF54862">
    <property type="entry name" value="4Fe-4S ferredoxins"/>
    <property type="match status" value="1"/>
</dbReference>
<evidence type="ECO:0000313" key="2">
    <source>
        <dbReference type="EMBL" id="MDK6029032.1"/>
    </source>
</evidence>
<organism evidence="2 3">
    <name type="scientific">Ignisphaera cupida</name>
    <dbReference type="NCBI Taxonomy" id="3050454"/>
    <lineage>
        <taxon>Archaea</taxon>
        <taxon>Thermoproteota</taxon>
        <taxon>Thermoprotei</taxon>
        <taxon>Desulfurococcales</taxon>
        <taxon>Desulfurococcaceae</taxon>
        <taxon>Ignisphaera</taxon>
    </lineage>
</organism>
<reference evidence="2 3" key="1">
    <citation type="submission" date="2023-05" db="EMBL/GenBank/DDBJ databases">
        <title>A new hyperthermophilic archaea 'Ignisphaera cupida' sp. nov. and description of the family 'Ignisphaeraceae' fam. nov.</title>
        <authorList>
            <person name="Podosokorskaya O.A."/>
            <person name="Elcheninov A.G."/>
            <person name="Klukina A."/>
            <person name="Merkel A.Y."/>
        </authorList>
    </citation>
    <scope>NUCLEOTIDE SEQUENCE [LARGE SCALE GENOMIC DNA]</scope>
    <source>
        <strain evidence="2 3">4213-co</strain>
    </source>
</reference>
<dbReference type="InterPro" id="IPR017900">
    <property type="entry name" value="4Fe4S_Fe_S_CS"/>
</dbReference>
<accession>A0ABD4Z6S0</accession>